<feature type="domain" description="DUF6533" evidence="1">
    <location>
        <begin position="13"/>
        <end position="57"/>
    </location>
</feature>
<keyword evidence="3" id="KW-1185">Reference proteome</keyword>
<evidence type="ECO:0000259" key="1">
    <source>
        <dbReference type="Pfam" id="PF20151"/>
    </source>
</evidence>
<dbReference type="EMBL" id="JANAWD010000450">
    <property type="protein sequence ID" value="KAJ3479274.1"/>
    <property type="molecule type" value="Genomic_DNA"/>
</dbReference>
<protein>
    <recommendedName>
        <fullName evidence="1">DUF6533 domain-containing protein</fullName>
    </recommendedName>
</protein>
<dbReference type="Pfam" id="PF20151">
    <property type="entry name" value="DUF6533"/>
    <property type="match status" value="1"/>
</dbReference>
<accession>A0AAD5UVY0</accession>
<dbReference type="InterPro" id="IPR045340">
    <property type="entry name" value="DUF6533"/>
</dbReference>
<dbReference type="AlphaFoldDB" id="A0AAD5UVY0"/>
<gene>
    <name evidence="2" type="ORF">NLI96_g9182</name>
</gene>
<dbReference type="Proteomes" id="UP001212997">
    <property type="component" value="Unassembled WGS sequence"/>
</dbReference>
<reference evidence="2" key="1">
    <citation type="submission" date="2022-07" db="EMBL/GenBank/DDBJ databases">
        <title>Genome Sequence of Physisporinus lineatus.</title>
        <authorList>
            <person name="Buettner E."/>
        </authorList>
    </citation>
    <scope>NUCLEOTIDE SEQUENCE</scope>
    <source>
        <strain evidence="2">VT162</strain>
    </source>
</reference>
<evidence type="ECO:0000313" key="3">
    <source>
        <dbReference type="Proteomes" id="UP001212997"/>
    </source>
</evidence>
<proteinExistence type="predicted"/>
<comment type="caution">
    <text evidence="2">The sequence shown here is derived from an EMBL/GenBank/DDBJ whole genome shotgun (WGS) entry which is preliminary data.</text>
</comment>
<sequence>MPSSYYAGQEISYCLTSILALLLYDACCTVEEEVKVIWTRRISTASVLYLMIRLSTFGNALVEMTISLTPTTLTGSDVIFIVALIWHFLGLRMLVCLVPLSWLGQNISVPPTFSIQCIARMGNMGTTLRAGLGRTSFRNDPALHERLFERSYIIGHRILKPTSIWNDPEVCGADIPLIPWIRVDSRTPAGVLTRSSVVITDLLTLSFTLARTYGISKALVRAGAQADLITLLVQDGSAYFGITSILFGRFILRLRNIRHDHSGDTQRFSSNFAARIASNMGAPFESDEPEDLLFNPQDIVSFPTPTYPLPT</sequence>
<name>A0AAD5UVY0_9APHY</name>
<organism evidence="2 3">
    <name type="scientific">Meripilus lineatus</name>
    <dbReference type="NCBI Taxonomy" id="2056292"/>
    <lineage>
        <taxon>Eukaryota</taxon>
        <taxon>Fungi</taxon>
        <taxon>Dikarya</taxon>
        <taxon>Basidiomycota</taxon>
        <taxon>Agaricomycotina</taxon>
        <taxon>Agaricomycetes</taxon>
        <taxon>Polyporales</taxon>
        <taxon>Meripilaceae</taxon>
        <taxon>Meripilus</taxon>
    </lineage>
</organism>
<evidence type="ECO:0000313" key="2">
    <source>
        <dbReference type="EMBL" id="KAJ3479274.1"/>
    </source>
</evidence>